<feature type="compositionally biased region" description="Polar residues" evidence="1">
    <location>
        <begin position="178"/>
        <end position="190"/>
    </location>
</feature>
<feature type="region of interest" description="Disordered" evidence="1">
    <location>
        <begin position="115"/>
        <end position="138"/>
    </location>
</feature>
<dbReference type="PANTHER" id="PTHR34190">
    <property type="entry name" value="EXPRESSED PROTEIN"/>
    <property type="match status" value="1"/>
</dbReference>
<evidence type="ECO:0000256" key="1">
    <source>
        <dbReference type="SAM" id="MobiDB-lite"/>
    </source>
</evidence>
<evidence type="ECO:0000313" key="2">
    <source>
        <dbReference type="EMBL" id="BAT99385.1"/>
    </source>
</evidence>
<feature type="compositionally biased region" description="Basic and acidic residues" evidence="1">
    <location>
        <begin position="167"/>
        <end position="177"/>
    </location>
</feature>
<dbReference type="Proteomes" id="UP000291084">
    <property type="component" value="Chromosome 10"/>
</dbReference>
<dbReference type="AlphaFoldDB" id="A0A0S3T2D7"/>
<dbReference type="EMBL" id="AP015043">
    <property type="protein sequence ID" value="BAT99385.1"/>
    <property type="molecule type" value="Genomic_DNA"/>
</dbReference>
<reference evidence="2 3" key="1">
    <citation type="journal article" date="2015" name="Sci. Rep.">
        <title>The power of single molecule real-time sequencing technology in the de novo assembly of a eukaryotic genome.</title>
        <authorList>
            <person name="Sakai H."/>
            <person name="Naito K."/>
            <person name="Ogiso-Tanaka E."/>
            <person name="Takahashi Y."/>
            <person name="Iseki K."/>
            <person name="Muto C."/>
            <person name="Satou K."/>
            <person name="Teruya K."/>
            <person name="Shiroma A."/>
            <person name="Shimoji M."/>
            <person name="Hirano T."/>
            <person name="Itoh T."/>
            <person name="Kaga A."/>
            <person name="Tomooka N."/>
        </authorList>
    </citation>
    <scope>NUCLEOTIDE SEQUENCE [LARGE SCALE GENOMIC DNA]</scope>
    <source>
        <strain evidence="3">cv. Shumari</strain>
    </source>
</reference>
<proteinExistence type="predicted"/>
<evidence type="ECO:0000313" key="3">
    <source>
        <dbReference type="Proteomes" id="UP000291084"/>
    </source>
</evidence>
<organism evidence="2 3">
    <name type="scientific">Vigna angularis var. angularis</name>
    <dbReference type="NCBI Taxonomy" id="157739"/>
    <lineage>
        <taxon>Eukaryota</taxon>
        <taxon>Viridiplantae</taxon>
        <taxon>Streptophyta</taxon>
        <taxon>Embryophyta</taxon>
        <taxon>Tracheophyta</taxon>
        <taxon>Spermatophyta</taxon>
        <taxon>Magnoliopsida</taxon>
        <taxon>eudicotyledons</taxon>
        <taxon>Gunneridae</taxon>
        <taxon>Pentapetalae</taxon>
        <taxon>rosids</taxon>
        <taxon>fabids</taxon>
        <taxon>Fabales</taxon>
        <taxon>Fabaceae</taxon>
        <taxon>Papilionoideae</taxon>
        <taxon>50 kb inversion clade</taxon>
        <taxon>NPAAA clade</taxon>
        <taxon>indigoferoid/millettioid clade</taxon>
        <taxon>Phaseoleae</taxon>
        <taxon>Vigna</taxon>
    </lineage>
</organism>
<accession>A0A0S3T2D7</accession>
<protein>
    <submittedName>
        <fullName evidence="2">Uncharacterized protein</fullName>
    </submittedName>
</protein>
<keyword evidence="3" id="KW-1185">Reference proteome</keyword>
<feature type="region of interest" description="Disordered" evidence="1">
    <location>
        <begin position="164"/>
        <end position="208"/>
    </location>
</feature>
<sequence>MSLLSASTECDNIYNTSFLFYRNTEHSNLPKMDDPKLPSHHSSISLIARLDHLEFIMKYLERKQRSGSNVPADKAKQPFDFSTKEDFFKGTLLDRVTSLEHRLFKLYVDIDSSGNPLPLSRDSTQTSGESSTSQGSKTEICHSFPTFNNLSNNTERGLMPIKTTETPQEKCESEKQQIKNSCPPKQQVQVVKNRPKKNEKKGQVEKKRVSNVGWPHLKLLGC</sequence>
<dbReference type="OrthoDB" id="1225832at2759"/>
<gene>
    <name evidence="2" type="primary">Vigan.10G081100</name>
    <name evidence="2" type="ORF">VIGAN_10081100</name>
</gene>
<feature type="compositionally biased region" description="Low complexity" evidence="1">
    <location>
        <begin position="123"/>
        <end position="138"/>
    </location>
</feature>
<name>A0A0S3T2D7_PHAAN</name>
<dbReference type="PANTHER" id="PTHR34190:SF3">
    <property type="entry name" value="MICROSPORE-SPECIFIC PROMOTER 2"/>
    <property type="match status" value="1"/>
</dbReference>